<evidence type="ECO:0000313" key="1">
    <source>
        <dbReference type="EMBL" id="EZJ82210.1"/>
    </source>
</evidence>
<name>A0AAN4SWL0_ECOLX</name>
<dbReference type="AlphaFoldDB" id="A0AAN4SWL0"/>
<dbReference type="Proteomes" id="UP000024043">
    <property type="component" value="Unassembled WGS sequence"/>
</dbReference>
<dbReference type="EMBL" id="JJLU01000119">
    <property type="protein sequence ID" value="EZJ82210.1"/>
    <property type="molecule type" value="Genomic_DNA"/>
</dbReference>
<evidence type="ECO:0000313" key="2">
    <source>
        <dbReference type="Proteomes" id="UP000024043"/>
    </source>
</evidence>
<organism evidence="1 2">
    <name type="scientific">Escherichia coli 1-250-04_S3_C1</name>
    <dbReference type="NCBI Taxonomy" id="1444135"/>
    <lineage>
        <taxon>Bacteria</taxon>
        <taxon>Pseudomonadati</taxon>
        <taxon>Pseudomonadota</taxon>
        <taxon>Gammaproteobacteria</taxon>
        <taxon>Enterobacterales</taxon>
        <taxon>Enterobacteriaceae</taxon>
        <taxon>Escherichia</taxon>
    </lineage>
</organism>
<accession>A0AAN4SWL0</accession>
<gene>
    <name evidence="1" type="ORF">AC00_4204</name>
</gene>
<proteinExistence type="predicted"/>
<protein>
    <submittedName>
        <fullName evidence="1">Uncharacterized protein</fullName>
    </submittedName>
</protein>
<comment type="caution">
    <text evidence="1">The sequence shown here is derived from an EMBL/GenBank/DDBJ whole genome shotgun (WGS) entry which is preliminary data.</text>
</comment>
<reference evidence="1 2" key="1">
    <citation type="submission" date="2014-03" db="EMBL/GenBank/DDBJ databases">
        <title>Genetic Variability of E. coli after antibiotic treatment.</title>
        <authorList>
            <person name="Silbergeld E."/>
            <person name="Coles C."/>
            <person name="Seidman J.C."/>
            <person name="You Y."/>
            <person name="George J."/>
            <person name="Nadendla S."/>
            <person name="Huot H."/>
            <person name="Daugherty S.C."/>
            <person name="Nagaraj S."/>
            <person name="Ott S."/>
            <person name="Klega K."/>
            <person name="Rasko D."/>
        </authorList>
    </citation>
    <scope>NUCLEOTIDE SEQUENCE [LARGE SCALE GENOMIC DNA]</scope>
    <source>
        <strain evidence="1 2">1-250-04_S3_C1</strain>
    </source>
</reference>
<sequence>MVIRDTANSSASFFSPGRRLFSVKSAELSLILNRSAMLL</sequence>